<feature type="signal peptide" evidence="1">
    <location>
        <begin position="1"/>
        <end position="22"/>
    </location>
</feature>
<evidence type="ECO:0000313" key="3">
    <source>
        <dbReference type="Proteomes" id="UP000624183"/>
    </source>
</evidence>
<feature type="chain" id="PRO_5045396420" description="Lipoprotein" evidence="1">
    <location>
        <begin position="23"/>
        <end position="65"/>
    </location>
</feature>
<dbReference type="PROSITE" id="PS51257">
    <property type="entry name" value="PROKAR_LIPOPROTEIN"/>
    <property type="match status" value="1"/>
</dbReference>
<gene>
    <name evidence="2" type="ORF">GCM10010328_13770</name>
</gene>
<comment type="caution">
    <text evidence="2">The sequence shown here is derived from an EMBL/GenBank/DDBJ whole genome shotgun (WGS) entry which is preliminary data.</text>
</comment>
<keyword evidence="1" id="KW-0732">Signal</keyword>
<evidence type="ECO:0008006" key="4">
    <source>
        <dbReference type="Google" id="ProtNLM"/>
    </source>
</evidence>
<dbReference type="EMBL" id="BMUW01000001">
    <property type="protein sequence ID" value="GGZ40633.1"/>
    <property type="molecule type" value="Genomic_DNA"/>
</dbReference>
<keyword evidence="3" id="KW-1185">Reference proteome</keyword>
<proteinExistence type="predicted"/>
<dbReference type="Proteomes" id="UP000624183">
    <property type="component" value="Unassembled WGS sequence"/>
</dbReference>
<evidence type="ECO:0000313" key="2">
    <source>
        <dbReference type="EMBL" id="GGZ40633.1"/>
    </source>
</evidence>
<protein>
    <recommendedName>
        <fullName evidence="4">Lipoprotein</fullName>
    </recommendedName>
</protein>
<sequence>MRDMTQTLRLACAIAVAGALLAGCGLVCGAENGKRAVVDMDMQGAAERADGMFYATVGEIKPEVE</sequence>
<organism evidence="2 3">
    <name type="scientific">Streptomyces rubiginosohelvolus</name>
    <dbReference type="NCBI Taxonomy" id="67362"/>
    <lineage>
        <taxon>Bacteria</taxon>
        <taxon>Bacillati</taxon>
        <taxon>Actinomycetota</taxon>
        <taxon>Actinomycetes</taxon>
        <taxon>Kitasatosporales</taxon>
        <taxon>Streptomycetaceae</taxon>
        <taxon>Streptomyces</taxon>
    </lineage>
</organism>
<accession>A0ABQ3BFL2</accession>
<reference evidence="3" key="1">
    <citation type="journal article" date="2019" name="Int. J. Syst. Evol. Microbiol.">
        <title>The Global Catalogue of Microorganisms (GCM) 10K type strain sequencing project: providing services to taxonomists for standard genome sequencing and annotation.</title>
        <authorList>
            <consortium name="The Broad Institute Genomics Platform"/>
            <consortium name="The Broad Institute Genome Sequencing Center for Infectious Disease"/>
            <person name="Wu L."/>
            <person name="Ma J."/>
        </authorList>
    </citation>
    <scope>NUCLEOTIDE SEQUENCE [LARGE SCALE GENOMIC DNA]</scope>
    <source>
        <strain evidence="3">JCM 4602</strain>
    </source>
</reference>
<evidence type="ECO:0000256" key="1">
    <source>
        <dbReference type="SAM" id="SignalP"/>
    </source>
</evidence>
<name>A0ABQ3BFL2_9ACTN</name>